<dbReference type="InterPro" id="IPR007848">
    <property type="entry name" value="Small_mtfrase_dom"/>
</dbReference>
<evidence type="ECO:0000259" key="7">
    <source>
        <dbReference type="Pfam" id="PF17827"/>
    </source>
</evidence>
<dbReference type="PANTHER" id="PTHR42867">
    <property type="entry name" value="MEMBRANE PROTEIN-RELATED"/>
    <property type="match status" value="1"/>
</dbReference>
<dbReference type="Pfam" id="PF05175">
    <property type="entry name" value="MTS"/>
    <property type="match status" value="1"/>
</dbReference>
<feature type="binding site" evidence="4">
    <location>
        <position position="544"/>
    </location>
    <ligand>
        <name>S-adenosyl-L-methionine</name>
        <dbReference type="ChEBI" id="CHEBI:59789"/>
    </ligand>
</feature>
<feature type="transmembrane region" description="Helical" evidence="5">
    <location>
        <begin position="153"/>
        <end position="175"/>
    </location>
</feature>
<dbReference type="GO" id="GO:0003676">
    <property type="term" value="F:nucleic acid binding"/>
    <property type="evidence" value="ECO:0007669"/>
    <property type="project" value="InterPro"/>
</dbReference>
<evidence type="ECO:0000313" key="8">
    <source>
        <dbReference type="EMBL" id="EUC52715.1"/>
    </source>
</evidence>
<dbReference type="RefSeq" id="WP_051426918.1">
    <property type="nucleotide sequence ID" value="NZ_JALU01000015.1"/>
</dbReference>
<name>X8ISC4_9FIRM</name>
<feature type="transmembrane region" description="Helical" evidence="5">
    <location>
        <begin position="117"/>
        <end position="141"/>
    </location>
</feature>
<dbReference type="Proteomes" id="UP000022645">
    <property type="component" value="Unassembled WGS sequence"/>
</dbReference>
<feature type="domain" description="Release factor glutamine methyltransferase N-terminal" evidence="7">
    <location>
        <begin position="360"/>
        <end position="428"/>
    </location>
</feature>
<feature type="domain" description="Methyltransferase small" evidence="6">
    <location>
        <begin position="470"/>
        <end position="549"/>
    </location>
</feature>
<feature type="binding site" evidence="4">
    <location>
        <begin position="544"/>
        <end position="547"/>
    </location>
    <ligand>
        <name>substrate</name>
    </ligand>
</feature>
<sequence length="643" mass="71217">MDYSKIFIKDAKPTKIGGQAVMEGVMMRGEDKQALAVRLPNGDIRLEIEDMKGPSKVSKVPFVRGIVSFFSSLVYGMKTLMRSTRILEEAMPEDEVDSSKLEEWLDRKFGNRTAWNVMLTISVLISLLITIAVFVIFPTYSVNVLKHVTKNSILLNLAEGILRLLIFVLYVLLISKMNDVRRLFRYHGAEHKTIHCYENGLELTPENAKGFYTLHPRCGTSFVMFVLIISLILFSFLGWPNLVWRIASRLLLMPVIAGISYELLKWAGRSDNVVIKVLSWPGLMMQKLTTGEPDEDQLEVAIVSLRAVLGELEPGIISASGDTAGAEARDADGEAEAEESIFDALDNKRYDEDVAMVRNLVREGRKKLQVAGVSNPDGDADDIFCYVTGFTHNEIITRNTELLSESDMADYRERILERASGMPLQYITRVQEFMGLPFRVNENVLIPRLDTEVLVDQVLGIIGGMELEHPDVLDMCTGSGAIGVSIAHMVPDASVKMTDISEQALATAMKNAELNGVLERSSFALGNMFSALRSDEQFDIIVSNPPYIKSDIIETLAPEVKDHEPRLALDGGEDGLDAYKVIANNAAAHLKDGGVLALEIGYDQGEAVVFLLERTHYYKPAAIIKDLAGKNRVVVAEKPGTPS</sequence>
<accession>X8ISC4</accession>
<protein>
    <recommendedName>
        <fullName evidence="4">Release factor glutamine methyltransferase</fullName>
        <shortName evidence="4">RF MTase</shortName>
        <ecNumber evidence="4">2.1.1.297</ecNumber>
    </recommendedName>
    <alternativeName>
        <fullName evidence="4">N5-glutamine methyltransferase PrmC</fullName>
    </alternativeName>
    <alternativeName>
        <fullName evidence="4">Protein-(glutamine-N5) MTase PrmC</fullName>
    </alternativeName>
    <alternativeName>
        <fullName evidence="4">Protein-glutamine N-methyltransferase PrmC</fullName>
    </alternativeName>
</protein>
<comment type="function">
    <text evidence="4">Methylates the class 1 translation termination release factors RF1/PrfA and RF2/PrfB on the glutamine residue of the universally conserved GGQ motif.</text>
</comment>
<feature type="binding site" evidence="4">
    <location>
        <position position="499"/>
    </location>
    <ligand>
        <name>S-adenosyl-L-methionine</name>
        <dbReference type="ChEBI" id="CHEBI:59789"/>
    </ligand>
</feature>
<dbReference type="PATRIC" id="fig|1401079.3.peg.713"/>
<feature type="transmembrane region" description="Helical" evidence="5">
    <location>
        <begin position="222"/>
        <end position="240"/>
    </location>
</feature>
<evidence type="ECO:0000256" key="2">
    <source>
        <dbReference type="ARBA" id="ARBA00022679"/>
    </source>
</evidence>
<dbReference type="InterPro" id="IPR010787">
    <property type="entry name" value="DUF1385"/>
</dbReference>
<dbReference type="GO" id="GO:0102559">
    <property type="term" value="F:peptide chain release factor N(5)-glutamine methyltransferase activity"/>
    <property type="evidence" value="ECO:0007669"/>
    <property type="project" value="UniProtKB-EC"/>
</dbReference>
<keyword evidence="5" id="KW-1133">Transmembrane helix</keyword>
<dbReference type="PROSITE" id="PS00092">
    <property type="entry name" value="N6_MTASE"/>
    <property type="match status" value="1"/>
</dbReference>
<dbReference type="Pfam" id="PF17827">
    <property type="entry name" value="PrmC_N"/>
    <property type="match status" value="1"/>
</dbReference>
<dbReference type="InterPro" id="IPR029063">
    <property type="entry name" value="SAM-dependent_MTases_sf"/>
</dbReference>
<comment type="similarity">
    <text evidence="4">Belongs to the protein N5-glutamine methyltransferase family. PrmC subfamily.</text>
</comment>
<dbReference type="InterPro" id="IPR002052">
    <property type="entry name" value="DNA_methylase_N6_adenine_CS"/>
</dbReference>
<dbReference type="NCBIfam" id="TIGR03534">
    <property type="entry name" value="RF_mod_PrmC"/>
    <property type="match status" value="1"/>
</dbReference>
<proteinExistence type="inferred from homology"/>
<keyword evidence="2 4" id="KW-0808">Transferase</keyword>
<dbReference type="Gene3D" id="1.10.8.10">
    <property type="entry name" value="DNA helicase RuvA subunit, C-terminal domain"/>
    <property type="match status" value="1"/>
</dbReference>
<dbReference type="PANTHER" id="PTHR42867:SF1">
    <property type="entry name" value="MEMBRANE PROTEIN-RELATED"/>
    <property type="match status" value="1"/>
</dbReference>
<dbReference type="EMBL" id="JALU01000015">
    <property type="protein sequence ID" value="EUC52715.1"/>
    <property type="molecule type" value="Genomic_DNA"/>
</dbReference>
<keyword evidence="5" id="KW-0812">Transmembrane</keyword>
<evidence type="ECO:0000256" key="5">
    <source>
        <dbReference type="SAM" id="Phobius"/>
    </source>
</evidence>
<dbReference type="Pfam" id="PF07136">
    <property type="entry name" value="DUF1385"/>
    <property type="match status" value="1"/>
</dbReference>
<evidence type="ECO:0000256" key="1">
    <source>
        <dbReference type="ARBA" id="ARBA00022603"/>
    </source>
</evidence>
<dbReference type="AlphaFoldDB" id="X8ISC4"/>
<dbReference type="InterPro" id="IPR004556">
    <property type="entry name" value="HemK-like"/>
</dbReference>
<organism evidence="8 9">
    <name type="scientific">Mogibacterium timidum ATCC 33093</name>
    <dbReference type="NCBI Taxonomy" id="1401079"/>
    <lineage>
        <taxon>Bacteria</taxon>
        <taxon>Bacillati</taxon>
        <taxon>Bacillota</taxon>
        <taxon>Clostridia</taxon>
        <taxon>Peptostreptococcales</taxon>
        <taxon>Anaerovoracaceae</taxon>
        <taxon>Mogibacterium</taxon>
    </lineage>
</organism>
<evidence type="ECO:0000259" key="6">
    <source>
        <dbReference type="Pfam" id="PF05175"/>
    </source>
</evidence>
<evidence type="ECO:0000256" key="4">
    <source>
        <dbReference type="HAMAP-Rule" id="MF_02126"/>
    </source>
</evidence>
<reference evidence="8 9" key="1">
    <citation type="submission" date="2014-01" db="EMBL/GenBank/DDBJ databases">
        <authorList>
            <person name="Durkin A.S."/>
            <person name="McCorrison J."/>
            <person name="Torralba M."/>
            <person name="Gillis M."/>
            <person name="Haft D.H."/>
            <person name="Methe B."/>
            <person name="Sutton G."/>
            <person name="Nelson K.E."/>
        </authorList>
    </citation>
    <scope>NUCLEOTIDE SEQUENCE [LARGE SCALE GENOMIC DNA]</scope>
    <source>
        <strain evidence="8 9">ATCC 33093</strain>
    </source>
</reference>
<evidence type="ECO:0000313" key="9">
    <source>
        <dbReference type="Proteomes" id="UP000022645"/>
    </source>
</evidence>
<keyword evidence="5" id="KW-0472">Membrane</keyword>
<comment type="catalytic activity">
    <reaction evidence="4">
        <text>L-glutaminyl-[peptide chain release factor] + S-adenosyl-L-methionine = N(5)-methyl-L-glutaminyl-[peptide chain release factor] + S-adenosyl-L-homocysteine + H(+)</text>
        <dbReference type="Rhea" id="RHEA:42896"/>
        <dbReference type="Rhea" id="RHEA-COMP:10271"/>
        <dbReference type="Rhea" id="RHEA-COMP:10272"/>
        <dbReference type="ChEBI" id="CHEBI:15378"/>
        <dbReference type="ChEBI" id="CHEBI:30011"/>
        <dbReference type="ChEBI" id="CHEBI:57856"/>
        <dbReference type="ChEBI" id="CHEBI:59789"/>
        <dbReference type="ChEBI" id="CHEBI:61891"/>
        <dbReference type="EC" id="2.1.1.297"/>
    </reaction>
</comment>
<dbReference type="HAMAP" id="MF_02126">
    <property type="entry name" value="RF_methyltr_PrmC"/>
    <property type="match status" value="1"/>
</dbReference>
<dbReference type="EC" id="2.1.1.297" evidence="4"/>
<keyword evidence="1 4" id="KW-0489">Methyltransferase</keyword>
<dbReference type="InterPro" id="IPR040758">
    <property type="entry name" value="PrmC_N"/>
</dbReference>
<dbReference type="Gene3D" id="3.40.50.150">
    <property type="entry name" value="Vaccinia Virus protein VP39"/>
    <property type="match status" value="1"/>
</dbReference>
<comment type="caution">
    <text evidence="4">Lacks conserved residue(s) required for the propagation of feature annotation.</text>
</comment>
<dbReference type="NCBIfam" id="TIGR00536">
    <property type="entry name" value="hemK_fam"/>
    <property type="match status" value="1"/>
</dbReference>
<dbReference type="InterPro" id="IPR019874">
    <property type="entry name" value="RF_methyltr_PrmC"/>
</dbReference>
<keyword evidence="3 4" id="KW-0949">S-adenosyl-L-methionine</keyword>
<dbReference type="SUPFAM" id="SSF53335">
    <property type="entry name" value="S-adenosyl-L-methionine-dependent methyltransferases"/>
    <property type="match status" value="1"/>
</dbReference>
<gene>
    <name evidence="4 8" type="primary">prmC</name>
    <name evidence="8" type="ORF">HMPREF0581_1476</name>
</gene>
<dbReference type="CDD" id="cd02440">
    <property type="entry name" value="AdoMet_MTases"/>
    <property type="match status" value="1"/>
</dbReference>
<evidence type="ECO:0000256" key="3">
    <source>
        <dbReference type="ARBA" id="ARBA00022691"/>
    </source>
</evidence>
<comment type="caution">
    <text evidence="8">The sequence shown here is derived from an EMBL/GenBank/DDBJ whole genome shotgun (WGS) entry which is preliminary data.</text>
</comment>
<dbReference type="GO" id="GO:0032259">
    <property type="term" value="P:methylation"/>
    <property type="evidence" value="ECO:0007669"/>
    <property type="project" value="UniProtKB-KW"/>
</dbReference>